<name>A0A8H7MZ31_BIOOC</name>
<accession>A0A8H7MZ31</accession>
<organism evidence="2 3">
    <name type="scientific">Bionectria ochroleuca</name>
    <name type="common">Gliocladium roseum</name>
    <dbReference type="NCBI Taxonomy" id="29856"/>
    <lineage>
        <taxon>Eukaryota</taxon>
        <taxon>Fungi</taxon>
        <taxon>Dikarya</taxon>
        <taxon>Ascomycota</taxon>
        <taxon>Pezizomycotina</taxon>
        <taxon>Sordariomycetes</taxon>
        <taxon>Hypocreomycetidae</taxon>
        <taxon>Hypocreales</taxon>
        <taxon>Bionectriaceae</taxon>
        <taxon>Clonostachys</taxon>
    </lineage>
</organism>
<reference evidence="2" key="1">
    <citation type="submission" date="2020-10" db="EMBL/GenBank/DDBJ databases">
        <title>High-Quality Genome Resource of Clonostachys rosea strain S41 by Oxford Nanopore Long-Read Sequencing.</title>
        <authorList>
            <person name="Wang H."/>
        </authorList>
    </citation>
    <scope>NUCLEOTIDE SEQUENCE</scope>
    <source>
        <strain evidence="2">S41</strain>
    </source>
</reference>
<evidence type="ECO:0000313" key="3">
    <source>
        <dbReference type="Proteomes" id="UP000616885"/>
    </source>
</evidence>
<evidence type="ECO:0000256" key="1">
    <source>
        <dbReference type="SAM" id="MobiDB-lite"/>
    </source>
</evidence>
<protein>
    <submittedName>
        <fullName evidence="2">Uncharacterized protein</fullName>
    </submittedName>
</protein>
<gene>
    <name evidence="2" type="ORF">IM811_003357</name>
</gene>
<dbReference type="AlphaFoldDB" id="A0A8H7MZ31"/>
<feature type="region of interest" description="Disordered" evidence="1">
    <location>
        <begin position="259"/>
        <end position="279"/>
    </location>
</feature>
<feature type="compositionally biased region" description="Polar residues" evidence="1">
    <location>
        <begin position="259"/>
        <end position="272"/>
    </location>
</feature>
<evidence type="ECO:0000313" key="2">
    <source>
        <dbReference type="EMBL" id="KAF9746452.1"/>
    </source>
</evidence>
<dbReference type="Proteomes" id="UP000616885">
    <property type="component" value="Unassembled WGS sequence"/>
</dbReference>
<comment type="caution">
    <text evidence="2">The sequence shown here is derived from an EMBL/GenBank/DDBJ whole genome shotgun (WGS) entry which is preliminary data.</text>
</comment>
<dbReference type="EMBL" id="JADCTT010000011">
    <property type="protein sequence ID" value="KAF9746452.1"/>
    <property type="molecule type" value="Genomic_DNA"/>
</dbReference>
<proteinExistence type="predicted"/>
<sequence>MDPLSVTNSIAGLGKAAAELEKVIREHVEGATKNVPDVLVQLLQNIQAAGNVLSRLGRTVKKLDVVKPSQLQTHQIVAVLTDGVIIFSELETAAQDIECPPLADVKLPLKAHPDWPRKEKKMELLQKRLAAFEQSTSMILAILRSDSHFEGAQHRIQLTTNVDSLMDENFDVMRRILAADNSFDIENLRAKRATSLRGNPMTRIGHCQPHLSLPQASILSQTSVQFYLGWKNSHDLGFCLPSQRHHSTSKQTLLTLAPTDAQTESPWTSPSAAPSEGLGPRYLTLAKGRHQRYPSLHSHCSLMILQTLSTTTLALPFLSTSSLQSICNRGRRLACRFCVTNSR</sequence>